<dbReference type="InterPro" id="IPR040202">
    <property type="entry name" value="Brl1/Brr6"/>
</dbReference>
<dbReference type="GO" id="GO:0031965">
    <property type="term" value="C:nuclear membrane"/>
    <property type="evidence" value="ECO:0007669"/>
    <property type="project" value="InterPro"/>
</dbReference>
<dbReference type="Pfam" id="PF10104">
    <property type="entry name" value="Brr6_like_C_C"/>
    <property type="match status" value="1"/>
</dbReference>
<dbReference type="VEuPathDB" id="FungiDB:AB675_8027"/>
<evidence type="ECO:0000256" key="2">
    <source>
        <dbReference type="SAM" id="Phobius"/>
    </source>
</evidence>
<comment type="caution">
    <text evidence="4">The sequence shown here is derived from an EMBL/GenBank/DDBJ whole genome shotgun (WGS) entry which is preliminary data.</text>
</comment>
<organism evidence="4 5">
    <name type="scientific">Cyphellophora attinorum</name>
    <dbReference type="NCBI Taxonomy" id="1664694"/>
    <lineage>
        <taxon>Eukaryota</taxon>
        <taxon>Fungi</taxon>
        <taxon>Dikarya</taxon>
        <taxon>Ascomycota</taxon>
        <taxon>Pezizomycotina</taxon>
        <taxon>Eurotiomycetes</taxon>
        <taxon>Chaetothyriomycetidae</taxon>
        <taxon>Chaetothyriales</taxon>
        <taxon>Cyphellophoraceae</taxon>
        <taxon>Cyphellophora</taxon>
    </lineage>
</organism>
<gene>
    <name evidence="4" type="ORF">AB675_8027</name>
</gene>
<feature type="transmembrane region" description="Helical" evidence="2">
    <location>
        <begin position="313"/>
        <end position="334"/>
    </location>
</feature>
<evidence type="ECO:0000313" key="5">
    <source>
        <dbReference type="Proteomes" id="UP000038010"/>
    </source>
</evidence>
<keyword evidence="2" id="KW-1133">Transmembrane helix</keyword>
<name>A0A0N1HBB0_9EURO</name>
<feature type="region of interest" description="Disordered" evidence="1">
    <location>
        <begin position="139"/>
        <end position="182"/>
    </location>
</feature>
<feature type="transmembrane region" description="Helical" evidence="2">
    <location>
        <begin position="210"/>
        <end position="228"/>
    </location>
</feature>
<evidence type="ECO:0000313" key="4">
    <source>
        <dbReference type="EMBL" id="KPI41310.1"/>
    </source>
</evidence>
<dbReference type="PANTHER" id="PTHR28136:SF1">
    <property type="entry name" value="NUCLEUS EXPORT PROTEIN BRL1"/>
    <property type="match status" value="1"/>
</dbReference>
<keyword evidence="5" id="KW-1185">Reference proteome</keyword>
<feature type="compositionally biased region" description="Basic residues" evidence="1">
    <location>
        <begin position="1"/>
        <end position="10"/>
    </location>
</feature>
<dbReference type="GO" id="GO:0006998">
    <property type="term" value="P:nuclear envelope organization"/>
    <property type="evidence" value="ECO:0007669"/>
    <property type="project" value="InterPro"/>
</dbReference>
<keyword evidence="2" id="KW-0812">Transmembrane</keyword>
<evidence type="ECO:0000256" key="1">
    <source>
        <dbReference type="SAM" id="MobiDB-lite"/>
    </source>
</evidence>
<feature type="region of interest" description="Disordered" evidence="1">
    <location>
        <begin position="343"/>
        <end position="425"/>
    </location>
</feature>
<dbReference type="GO" id="GO:0055088">
    <property type="term" value="P:lipid homeostasis"/>
    <property type="evidence" value="ECO:0007669"/>
    <property type="project" value="InterPro"/>
</dbReference>
<dbReference type="GeneID" id="28740321"/>
<feature type="domain" description="Brl1/Brr6" evidence="3">
    <location>
        <begin position="204"/>
        <end position="335"/>
    </location>
</feature>
<reference evidence="4 5" key="1">
    <citation type="submission" date="2015-06" db="EMBL/GenBank/DDBJ databases">
        <title>Draft genome of the ant-associated black yeast Phialophora attae CBS 131958.</title>
        <authorList>
            <person name="Moreno L.F."/>
            <person name="Stielow B.J."/>
            <person name="de Hoog S."/>
            <person name="Vicente V.A."/>
            <person name="Weiss V.A."/>
            <person name="de Vries M."/>
            <person name="Cruz L.M."/>
            <person name="Souza E.M."/>
        </authorList>
    </citation>
    <scope>NUCLEOTIDE SEQUENCE [LARGE SCALE GENOMIC DNA]</scope>
    <source>
        <strain evidence="4 5">CBS 131958</strain>
    </source>
</reference>
<protein>
    <submittedName>
        <fullName evidence="4">Nucleus export protein brr6</fullName>
    </submittedName>
</protein>
<dbReference type="InterPro" id="IPR018767">
    <property type="entry name" value="Brl1/Brr6_dom"/>
</dbReference>
<dbReference type="EMBL" id="LFJN01000010">
    <property type="protein sequence ID" value="KPI41310.1"/>
    <property type="molecule type" value="Genomic_DNA"/>
</dbReference>
<dbReference type="Proteomes" id="UP000038010">
    <property type="component" value="Unassembled WGS sequence"/>
</dbReference>
<feature type="region of interest" description="Disordered" evidence="1">
    <location>
        <begin position="1"/>
        <end position="102"/>
    </location>
</feature>
<dbReference type="RefSeq" id="XP_018001273.1">
    <property type="nucleotide sequence ID" value="XM_018148441.1"/>
</dbReference>
<dbReference type="SMART" id="SM01042">
    <property type="entry name" value="Brr6_like_C_C"/>
    <property type="match status" value="1"/>
</dbReference>
<keyword evidence="2" id="KW-0472">Membrane</keyword>
<accession>A0A0N1HBB0</accession>
<evidence type="ECO:0000259" key="3">
    <source>
        <dbReference type="SMART" id="SM01042"/>
    </source>
</evidence>
<dbReference type="OrthoDB" id="5961at2759"/>
<dbReference type="PANTHER" id="PTHR28136">
    <property type="entry name" value="NUCLEUS EXPORT PROTEIN BRR6"/>
    <property type="match status" value="1"/>
</dbReference>
<dbReference type="STRING" id="1664694.A0A0N1HBB0"/>
<sequence length="425" mass="48258">MEQQHNKKRTHYEFEASNKSQAPSYGPPNGKPFFFSDMPLPPTPSTSPFRAPSFTTPRKIDVDFSSGPENSSPVEADNEETPDGKFEFKASPPKSTKSTKRNSLFGMYGRFAPTSSRITRPFSDVLERRIHKRRRRALDKQQMVVVRRDSDVASSDDEPITVVRRSPSKQHDKALPPPPPQPEPHALSSFFSLLSSNPDLPAILSRYLQVFFNFALLTFFGWIIFSFYQTVRADVDRAGDEAVAVIISEIKDCNRQYLENNCMKPLPALEQTCSNWKICMERDPQAVKRAQLSAQTFAQIFNSFVEPISFRTLAFSVIIVVTSFVVSNATFVYLRRPHDNYQSHPPQYMSHPSASYQHPSYAAPPAQVGYMPNTPALPYEPQTPSTERRQNDTAWGENRQIEWHQSPSKGQGARGRSRSPEKRAY</sequence>
<proteinExistence type="predicted"/>
<dbReference type="AlphaFoldDB" id="A0A0N1HBB0"/>
<feature type="compositionally biased region" description="Polar residues" evidence="1">
    <location>
        <begin position="343"/>
        <end position="358"/>
    </location>
</feature>